<comment type="pathway">
    <text evidence="2 11">Protein modification; protein glycosylation.</text>
</comment>
<keyword evidence="9 11" id="KW-0472">Membrane</keyword>
<comment type="similarity">
    <text evidence="3 11">Belongs to the glycosyltransferase group 1 family. Glycosyltransferase 4 subfamily.</text>
</comment>
<dbReference type="NCBIfam" id="TIGR02918">
    <property type="entry name" value="accessory Sec system glycosyltransferase GtfA"/>
    <property type="match status" value="1"/>
</dbReference>
<dbReference type="RefSeq" id="WP_224783834.1">
    <property type="nucleotide sequence ID" value="NZ_CAJHLG010000003.1"/>
</dbReference>
<evidence type="ECO:0000259" key="13">
    <source>
        <dbReference type="Pfam" id="PF22145"/>
    </source>
</evidence>
<gene>
    <name evidence="11 14" type="primary">gtfA</name>
    <name evidence="15" type="ORF">DBT44_0006775</name>
    <name evidence="14" type="ORF">ODY61_05730</name>
</gene>
<evidence type="ECO:0000256" key="3">
    <source>
        <dbReference type="ARBA" id="ARBA00009481"/>
    </source>
</evidence>
<keyword evidence="8 11" id="KW-0547">Nucleotide-binding</keyword>
<dbReference type="Proteomes" id="UP001069047">
    <property type="component" value="Unassembled WGS sequence"/>
</dbReference>
<evidence type="ECO:0000256" key="9">
    <source>
        <dbReference type="ARBA" id="ARBA00023136"/>
    </source>
</evidence>
<dbReference type="AlphaFoldDB" id="A0A9Q4DEK1"/>
<comment type="subcellular location">
    <subcellularLocation>
        <location evidence="1 11">Cell membrane</location>
        <topology evidence="1 11">Peripheral membrane protein</topology>
    </subcellularLocation>
    <subcellularLocation>
        <location evidence="11">Cytoplasm</location>
    </subcellularLocation>
    <text evidence="11">Cell membrane association requires GtfB.</text>
</comment>
<evidence type="ECO:0000256" key="11">
    <source>
        <dbReference type="HAMAP-Rule" id="MF_01472"/>
    </source>
</evidence>
<sequence length="504" mass="58577">MVTLTIYNINKGIGWASSGVEYAQIYRYRIFKELSLGCKFIFTDLILNENMAHFTENIGFSNEDVIWMYLYFTDIPLCQTTVSLSQIKEKLSDDVEEEKLDNRRVKLIYDQGKQFAMCYLSREEEDFVDRVEYTANNKLIRKDFFNRYKFLTEYYAPNNNKAQLYMRRYFNQDGTTAYEEFINQGSSMYRFKDRVIYSTEELVAYFIEKLVLTDTDIVLLDRADGIAQGLLDHLNGAKLGSVVHAEHYNQSLSNDQNILWNNHYEYPFTHYEDFDFYITSTPSQTQRLMDQFDYYYGVHPKIYTIPVGSVDQLMEPDNNMNSYAMMTASRLAGEKNIDWLIEAVVKVHEQIPQVTFDIYGEGGKRNALQDQIGRFNAEDYIQLKGHQALENIYPQYSLYLTASTSEGFGLTLVEALSAGQAMIGLDVPYGNPTFIDDGKNGYLLPFKRGMERNVIVNSFAEAILSYFQSADRRAMREHSYSIAKQYLHDQVEGAWRQLVEEVKA</sequence>
<keyword evidence="5 11" id="KW-0963">Cytoplasm</keyword>
<evidence type="ECO:0000256" key="1">
    <source>
        <dbReference type="ARBA" id="ARBA00004202"/>
    </source>
</evidence>
<proteinExistence type="inferred from homology"/>
<dbReference type="PANTHER" id="PTHR12526:SF629">
    <property type="entry name" value="TEICHURONIC ACID BIOSYNTHESIS GLYCOSYLTRANSFERASE TUAH-RELATED"/>
    <property type="match status" value="1"/>
</dbReference>
<feature type="binding site" evidence="11">
    <location>
        <begin position="19"/>
        <end position="22"/>
    </location>
    <ligand>
        <name>UDP</name>
        <dbReference type="ChEBI" id="CHEBI:58223"/>
    </ligand>
</feature>
<dbReference type="GO" id="GO:0005886">
    <property type="term" value="C:plasma membrane"/>
    <property type="evidence" value="ECO:0007669"/>
    <property type="project" value="UniProtKB-SubCell"/>
</dbReference>
<dbReference type="Pfam" id="PF22145">
    <property type="entry name" value="GtfA_EBD"/>
    <property type="match status" value="1"/>
</dbReference>
<feature type="binding site" evidence="11">
    <location>
        <begin position="406"/>
        <end position="409"/>
    </location>
    <ligand>
        <name>N-acetyl-D-glucosamine</name>
        <dbReference type="ChEBI" id="CHEBI:506227"/>
    </ligand>
</feature>
<reference evidence="15 16" key="1">
    <citation type="journal article" date="2020" name="J. Bacteriol.">
        <title>Aerococcus urinae Isolated from Women with Lower Urinary Tract Symptoms: In Vitro Aggregation and Genome Analysis.</title>
        <authorList>
            <person name="Hilt E.E."/>
            <person name="Putonti C."/>
            <person name="Thomas-White K."/>
            <person name="Lewis A.L."/>
            <person name="Visick K.L."/>
            <person name="Gilbert N.M."/>
            <person name="Wolfe A.J."/>
        </authorList>
    </citation>
    <scope>NUCLEOTIDE SEQUENCE [LARGE SCALE GENOMIC DNA]</scope>
    <source>
        <strain evidence="15 16">UMB1016</strain>
    </source>
</reference>
<evidence type="ECO:0000313" key="15">
    <source>
        <dbReference type="EMBL" id="WWC54104.1"/>
    </source>
</evidence>
<evidence type="ECO:0000256" key="7">
    <source>
        <dbReference type="ARBA" id="ARBA00022679"/>
    </source>
</evidence>
<feature type="domain" description="Glycosyl transferase family 1" evidence="12">
    <location>
        <begin position="320"/>
        <end position="447"/>
    </location>
</feature>
<dbReference type="FunFam" id="3.40.50.2000:FF:000196">
    <property type="entry name" value="UDP-N-acetylglucosamine--peptide N-acetylglucosaminyltransferase GtfA subunit"/>
    <property type="match status" value="1"/>
</dbReference>
<evidence type="ECO:0000313" key="14">
    <source>
        <dbReference type="EMBL" id="MCY3087620.1"/>
    </source>
</evidence>
<comment type="function">
    <text evidence="11">Required for polymorphic O-glycosylation of the serine-rich repeat protein in this bacteria. Catalyzes the first step in glycosylation by transferring N-acetylglucosamine from UDP-GlcNAc to serine residues in the substrate protein. Part of the accessory SecA2/SecY2 system specifically required to export serine-rich repeat cell wall proteins usually encoded upstream in the same operon.</text>
</comment>
<keyword evidence="7 11" id="KW-0808">Transferase</keyword>
<evidence type="ECO:0000256" key="8">
    <source>
        <dbReference type="ARBA" id="ARBA00022741"/>
    </source>
</evidence>
<keyword evidence="16" id="KW-1185">Reference proteome</keyword>
<dbReference type="InterPro" id="IPR014267">
    <property type="entry name" value="GtfA"/>
</dbReference>
<dbReference type="Pfam" id="PF00534">
    <property type="entry name" value="Glycos_transf_1"/>
    <property type="match status" value="1"/>
</dbReference>
<organism evidence="14 17">
    <name type="scientific">Aerococcus mictus</name>
    <dbReference type="NCBI Taxonomy" id="2976810"/>
    <lineage>
        <taxon>Bacteria</taxon>
        <taxon>Bacillati</taxon>
        <taxon>Bacillota</taxon>
        <taxon>Bacilli</taxon>
        <taxon>Lactobacillales</taxon>
        <taxon>Aerococcaceae</taxon>
        <taxon>Aerococcus</taxon>
    </lineage>
</organism>
<evidence type="ECO:0000259" key="12">
    <source>
        <dbReference type="Pfam" id="PF00534"/>
    </source>
</evidence>
<dbReference type="Gene3D" id="3.40.50.2000">
    <property type="entry name" value="Glycogen Phosphorylase B"/>
    <property type="match status" value="2"/>
</dbReference>
<reference evidence="15" key="3">
    <citation type="submission" date="2024-02" db="EMBL/GenBank/DDBJ databases">
        <authorList>
            <person name="Choi B."/>
        </authorList>
    </citation>
    <scope>NUCLEOTIDE SEQUENCE</scope>
    <source>
        <strain evidence="15">UMB1016</strain>
    </source>
</reference>
<dbReference type="InterPro" id="IPR054396">
    <property type="entry name" value="GtfA_EBD"/>
</dbReference>
<protein>
    <recommendedName>
        <fullName evidence="11">UDP-N-acetylglucosamine--peptide N-acetylglucosaminyltransferase GtfA subunit</fullName>
        <ecNumber evidence="11">2.4.1.-</ecNumber>
    </recommendedName>
    <alternativeName>
        <fullName evidence="11">Glycosyltransferase GtfA</fullName>
    </alternativeName>
</protein>
<dbReference type="SUPFAM" id="SSF53756">
    <property type="entry name" value="UDP-Glycosyltransferase/glycogen phosphorylase"/>
    <property type="match status" value="1"/>
</dbReference>
<evidence type="ECO:0000313" key="16">
    <source>
        <dbReference type="Proteomes" id="UP000250354"/>
    </source>
</evidence>
<reference evidence="14" key="2">
    <citation type="submission" date="2022-09" db="EMBL/GenBank/DDBJ databases">
        <title>Aerococcus urinae taxonomy study.</title>
        <authorList>
            <person name="Christensen J."/>
            <person name="Senneby E."/>
        </authorList>
    </citation>
    <scope>NUCLEOTIDE SEQUENCE</scope>
    <source>
        <strain evidence="14">LUND-41-B12</strain>
    </source>
</reference>
<evidence type="ECO:0000313" key="17">
    <source>
        <dbReference type="Proteomes" id="UP001069047"/>
    </source>
</evidence>
<dbReference type="InterPro" id="IPR001296">
    <property type="entry name" value="Glyco_trans_1"/>
</dbReference>
<comment type="subunit">
    <text evidence="11">Forms a heterotetramer with 2 subunits each of GtfA and GtfB. Part of the accessory SecA2/SecY2 protein translocation apparatus.</text>
</comment>
<evidence type="ECO:0000256" key="5">
    <source>
        <dbReference type="ARBA" id="ARBA00022490"/>
    </source>
</evidence>
<dbReference type="EMBL" id="JAOTMY010000002">
    <property type="protein sequence ID" value="MCY3087620.1"/>
    <property type="molecule type" value="Genomic_DNA"/>
</dbReference>
<keyword evidence="6 11" id="KW-0328">Glycosyltransferase</keyword>
<dbReference type="HAMAP" id="MF_01472">
    <property type="entry name" value="GtfA"/>
    <property type="match status" value="1"/>
</dbReference>
<evidence type="ECO:0000256" key="6">
    <source>
        <dbReference type="ARBA" id="ARBA00022676"/>
    </source>
</evidence>
<accession>A0A9Q4DEK1</accession>
<dbReference type="GeneID" id="86859241"/>
<dbReference type="EC" id="2.4.1.-" evidence="11"/>
<dbReference type="GO" id="GO:0016757">
    <property type="term" value="F:glycosyltransferase activity"/>
    <property type="evidence" value="ECO:0007669"/>
    <property type="project" value="UniProtKB-UniRule"/>
</dbReference>
<feature type="binding site" evidence="11">
    <location>
        <position position="244"/>
    </location>
    <ligand>
        <name>N-acetyl-D-glucosamine</name>
        <dbReference type="ChEBI" id="CHEBI:506227"/>
    </ligand>
</feature>
<dbReference type="EMBL" id="CP145132">
    <property type="protein sequence ID" value="WWC54104.1"/>
    <property type="molecule type" value="Genomic_DNA"/>
</dbReference>
<dbReference type="Proteomes" id="UP000250354">
    <property type="component" value="Chromosome"/>
</dbReference>
<name>A0A9Q4DEK1_9LACT</name>
<keyword evidence="4 11" id="KW-1003">Cell membrane</keyword>
<evidence type="ECO:0000256" key="4">
    <source>
        <dbReference type="ARBA" id="ARBA00022475"/>
    </source>
</evidence>
<feature type="domain" description="GtfA extended beta-sheet meander" evidence="13">
    <location>
        <begin position="101"/>
        <end position="193"/>
    </location>
</feature>
<dbReference type="GO" id="GO:0000166">
    <property type="term" value="F:nucleotide binding"/>
    <property type="evidence" value="ECO:0007669"/>
    <property type="project" value="UniProtKB-KW"/>
</dbReference>
<feature type="binding site" evidence="11">
    <location>
        <begin position="386"/>
        <end position="387"/>
    </location>
    <ligand>
        <name>UDP</name>
        <dbReference type="ChEBI" id="CHEBI:58223"/>
    </ligand>
</feature>
<evidence type="ECO:0000256" key="10">
    <source>
        <dbReference type="ARBA" id="ARBA00052053"/>
    </source>
</evidence>
<dbReference type="GO" id="GO:0005737">
    <property type="term" value="C:cytoplasm"/>
    <property type="evidence" value="ECO:0007669"/>
    <property type="project" value="UniProtKB-SubCell"/>
</dbReference>
<dbReference type="GO" id="GO:0017122">
    <property type="term" value="C:protein N-acetylglucosaminyltransferase complex"/>
    <property type="evidence" value="ECO:0007669"/>
    <property type="project" value="UniProtKB-UniRule"/>
</dbReference>
<comment type="catalytic activity">
    <reaction evidence="10 11">
        <text>L-seryl-[protein] + UDP-N-acetyl-alpha-D-glucosamine = 3-O-[N-acetyl-alpha-D-glucosaminyl]-L-seryl-[protein] + UDP + H(+)</text>
        <dbReference type="Rhea" id="RHEA:59872"/>
        <dbReference type="Rhea" id="RHEA-COMP:9863"/>
        <dbReference type="Rhea" id="RHEA-COMP:15471"/>
        <dbReference type="ChEBI" id="CHEBI:15378"/>
        <dbReference type="ChEBI" id="CHEBI:29999"/>
        <dbReference type="ChEBI" id="CHEBI:57705"/>
        <dbReference type="ChEBI" id="CHEBI:58223"/>
        <dbReference type="ChEBI" id="CHEBI:143279"/>
    </reaction>
</comment>
<evidence type="ECO:0000256" key="2">
    <source>
        <dbReference type="ARBA" id="ARBA00004922"/>
    </source>
</evidence>
<dbReference type="PANTHER" id="PTHR12526">
    <property type="entry name" value="GLYCOSYLTRANSFERASE"/>
    <property type="match status" value="1"/>
</dbReference>